<evidence type="ECO:0000256" key="3">
    <source>
        <dbReference type="ARBA" id="ARBA00022695"/>
    </source>
</evidence>
<dbReference type="SUPFAM" id="SSF54160">
    <property type="entry name" value="Chromo domain-like"/>
    <property type="match status" value="1"/>
</dbReference>
<dbReference type="OrthoDB" id="1938096at2759"/>
<evidence type="ECO:0000256" key="8">
    <source>
        <dbReference type="ARBA" id="ARBA00022918"/>
    </source>
</evidence>
<feature type="region of interest" description="Disordered" evidence="9">
    <location>
        <begin position="51"/>
        <end position="129"/>
    </location>
</feature>
<sequence length="546" mass="61259">MRGKCASPGCFVVDDEELSSEECSFFTKPVHHALQCPLRRCEYAPQVLSACGKSKSTSGKNSKISAQPGEQDTNRTSKSNQKKSKSRQEITAGRYGGVTARIGHDRSDENAGLDSRISKRRKTSLSDHDKTNAATIQAEAGTILRHFDRDKEVHVMLLANEWALSSTLIREHEGKLHPVRFCGRVLKDAEMNYHPAEKEVLALLLLLKVCYTQLAGRTIHVYTRFSTLAWVLKSKTLFGRKNQFAVMLSPWHLVVQWVKERDCSFAQLLQVGLASFVDLDGSLAQVAPPTNGSPSIRMDPNLLYARLPRSYLGFVLSFDGSAKPEKHVTAASAYLETTMVNLAEYAGMNNGVQAALDHTTEDLVIVGDSRLAIQQSLGVIACRKESLLTQLNRHRERTAKLRPFRVKRKVEEFAYELELPNRSGYRFYPVVHVSRLKAVNEFGSRRTPEVAEETRLDFGEELLPEDSWEPGQLAGKYEVEAILDDLVPLSTGTKRAVREFNVKWLGYDKPTWEPASSLSCGGLLYDYLREKRSDRRVKIVQVADEG</sequence>
<gene>
    <name evidence="11" type="ORF">PHPALM_16941</name>
</gene>
<feature type="domain" description="Chromo" evidence="10">
    <location>
        <begin position="477"/>
        <end position="539"/>
    </location>
</feature>
<keyword evidence="3" id="KW-0548">Nucleotidyltransferase</keyword>
<keyword evidence="8" id="KW-0695">RNA-directed DNA polymerase</keyword>
<dbReference type="PANTHER" id="PTHR33064:SF37">
    <property type="entry name" value="RIBONUCLEASE H"/>
    <property type="match status" value="1"/>
</dbReference>
<dbReference type="PROSITE" id="PS50013">
    <property type="entry name" value="CHROMO_2"/>
    <property type="match status" value="1"/>
</dbReference>
<dbReference type="CDD" id="cd00024">
    <property type="entry name" value="CD_CSD"/>
    <property type="match status" value="1"/>
</dbReference>
<evidence type="ECO:0000256" key="4">
    <source>
        <dbReference type="ARBA" id="ARBA00022722"/>
    </source>
</evidence>
<evidence type="ECO:0000256" key="2">
    <source>
        <dbReference type="ARBA" id="ARBA00022679"/>
    </source>
</evidence>
<dbReference type="AlphaFoldDB" id="A0A2P4XNH7"/>
<dbReference type="SMART" id="SM00298">
    <property type="entry name" value="CHROMO"/>
    <property type="match status" value="1"/>
</dbReference>
<evidence type="ECO:0000256" key="1">
    <source>
        <dbReference type="ARBA" id="ARBA00022670"/>
    </source>
</evidence>
<dbReference type="GO" id="GO:0006508">
    <property type="term" value="P:proteolysis"/>
    <property type="evidence" value="ECO:0007669"/>
    <property type="project" value="UniProtKB-KW"/>
</dbReference>
<dbReference type="GO" id="GO:0003964">
    <property type="term" value="F:RNA-directed DNA polymerase activity"/>
    <property type="evidence" value="ECO:0007669"/>
    <property type="project" value="UniProtKB-KW"/>
</dbReference>
<evidence type="ECO:0000256" key="9">
    <source>
        <dbReference type="SAM" id="MobiDB-lite"/>
    </source>
</evidence>
<evidence type="ECO:0000313" key="11">
    <source>
        <dbReference type="EMBL" id="POM67108.1"/>
    </source>
</evidence>
<keyword evidence="4" id="KW-0540">Nuclease</keyword>
<proteinExistence type="predicted"/>
<evidence type="ECO:0000256" key="5">
    <source>
        <dbReference type="ARBA" id="ARBA00022750"/>
    </source>
</evidence>
<evidence type="ECO:0000256" key="7">
    <source>
        <dbReference type="ARBA" id="ARBA00022801"/>
    </source>
</evidence>
<keyword evidence="5" id="KW-0064">Aspartyl protease</keyword>
<keyword evidence="2" id="KW-0808">Transferase</keyword>
<dbReference type="Pfam" id="PF17917">
    <property type="entry name" value="RT_RNaseH"/>
    <property type="match status" value="1"/>
</dbReference>
<evidence type="ECO:0000313" key="12">
    <source>
        <dbReference type="Proteomes" id="UP000237271"/>
    </source>
</evidence>
<comment type="caution">
    <text evidence="11">The sequence shown here is derived from an EMBL/GenBank/DDBJ whole genome shotgun (WGS) entry which is preliminary data.</text>
</comment>
<dbReference type="InterPro" id="IPR041373">
    <property type="entry name" value="RT_RNaseH"/>
</dbReference>
<keyword evidence="6" id="KW-0255">Endonuclease</keyword>
<feature type="compositionally biased region" description="Low complexity" evidence="9">
    <location>
        <begin position="53"/>
        <end position="65"/>
    </location>
</feature>
<dbReference type="SUPFAM" id="SSF53098">
    <property type="entry name" value="Ribonuclease H-like"/>
    <property type="match status" value="1"/>
</dbReference>
<dbReference type="InterPro" id="IPR012337">
    <property type="entry name" value="RNaseH-like_sf"/>
</dbReference>
<keyword evidence="7" id="KW-0378">Hydrolase</keyword>
<keyword evidence="1" id="KW-0645">Protease</keyword>
<protein>
    <recommendedName>
        <fullName evidence="10">Chromo domain-containing protein</fullName>
    </recommendedName>
</protein>
<dbReference type="Gene3D" id="3.30.420.10">
    <property type="entry name" value="Ribonuclease H-like superfamily/Ribonuclease H"/>
    <property type="match status" value="1"/>
</dbReference>
<dbReference type="InterPro" id="IPR043502">
    <property type="entry name" value="DNA/RNA_pol_sf"/>
</dbReference>
<reference evidence="11 12" key="1">
    <citation type="journal article" date="2017" name="Genome Biol. Evol.">
        <title>Phytophthora megakarya and P. palmivora, closely related causal agents of cacao black pod rot, underwent increases in genome sizes and gene numbers by different mechanisms.</title>
        <authorList>
            <person name="Ali S.S."/>
            <person name="Shao J."/>
            <person name="Lary D.J."/>
            <person name="Kronmiller B."/>
            <person name="Shen D."/>
            <person name="Strem M.D."/>
            <person name="Amoako-Attah I."/>
            <person name="Akrofi A.Y."/>
            <person name="Begoude B.A."/>
            <person name="Ten Hoopen G.M."/>
            <person name="Coulibaly K."/>
            <person name="Kebe B.I."/>
            <person name="Melnick R.L."/>
            <person name="Guiltinan M.J."/>
            <person name="Tyler B.M."/>
            <person name="Meinhardt L.W."/>
            <person name="Bailey B.A."/>
        </authorList>
    </citation>
    <scope>NUCLEOTIDE SEQUENCE [LARGE SCALE GENOMIC DNA]</scope>
    <source>
        <strain evidence="12">sbr112.9</strain>
    </source>
</reference>
<dbReference type="Proteomes" id="UP000237271">
    <property type="component" value="Unassembled WGS sequence"/>
</dbReference>
<accession>A0A2P4XNH7</accession>
<dbReference type="Gene3D" id="2.40.50.40">
    <property type="match status" value="1"/>
</dbReference>
<dbReference type="InterPro" id="IPR036397">
    <property type="entry name" value="RNaseH_sf"/>
</dbReference>
<dbReference type="GO" id="GO:0003676">
    <property type="term" value="F:nucleic acid binding"/>
    <property type="evidence" value="ECO:0007669"/>
    <property type="project" value="InterPro"/>
</dbReference>
<dbReference type="EMBL" id="NCKW01009474">
    <property type="protein sequence ID" value="POM67108.1"/>
    <property type="molecule type" value="Genomic_DNA"/>
</dbReference>
<dbReference type="GO" id="GO:0004190">
    <property type="term" value="F:aspartic-type endopeptidase activity"/>
    <property type="evidence" value="ECO:0007669"/>
    <property type="project" value="UniProtKB-KW"/>
</dbReference>
<dbReference type="PANTHER" id="PTHR33064">
    <property type="entry name" value="POL PROTEIN"/>
    <property type="match status" value="1"/>
</dbReference>
<organism evidence="11 12">
    <name type="scientific">Phytophthora palmivora</name>
    <dbReference type="NCBI Taxonomy" id="4796"/>
    <lineage>
        <taxon>Eukaryota</taxon>
        <taxon>Sar</taxon>
        <taxon>Stramenopiles</taxon>
        <taxon>Oomycota</taxon>
        <taxon>Peronosporomycetes</taxon>
        <taxon>Peronosporales</taxon>
        <taxon>Peronosporaceae</taxon>
        <taxon>Phytophthora</taxon>
    </lineage>
</organism>
<name>A0A2P4XNH7_9STRA</name>
<dbReference type="InterPro" id="IPR051320">
    <property type="entry name" value="Viral_Replic_Matur_Polypro"/>
</dbReference>
<evidence type="ECO:0000256" key="6">
    <source>
        <dbReference type="ARBA" id="ARBA00022759"/>
    </source>
</evidence>
<dbReference type="GO" id="GO:0004519">
    <property type="term" value="F:endonuclease activity"/>
    <property type="evidence" value="ECO:0007669"/>
    <property type="project" value="UniProtKB-KW"/>
</dbReference>
<dbReference type="InterPro" id="IPR016197">
    <property type="entry name" value="Chromo-like_dom_sf"/>
</dbReference>
<dbReference type="SUPFAM" id="SSF56672">
    <property type="entry name" value="DNA/RNA polymerases"/>
    <property type="match status" value="1"/>
</dbReference>
<dbReference type="InterPro" id="IPR000953">
    <property type="entry name" value="Chromo/chromo_shadow_dom"/>
</dbReference>
<keyword evidence="12" id="KW-1185">Reference proteome</keyword>
<evidence type="ECO:0000259" key="10">
    <source>
        <dbReference type="PROSITE" id="PS50013"/>
    </source>
</evidence>